<dbReference type="AlphaFoldDB" id="A0AAV9RLS5"/>
<dbReference type="EMBL" id="JAHHUM010001731">
    <property type="protein sequence ID" value="KAK5609947.1"/>
    <property type="molecule type" value="Genomic_DNA"/>
</dbReference>
<feature type="compositionally biased region" description="Basic and acidic residues" evidence="1">
    <location>
        <begin position="645"/>
        <end position="656"/>
    </location>
</feature>
<protein>
    <submittedName>
        <fullName evidence="2">Uncharacterized protein</fullName>
    </submittedName>
</protein>
<sequence length="872" mass="98813">MAEGICSEFEESSSISMNILKQDVASFFKSLTEDQWGNLMSGNPDKETKCQLAELLSDVTELLTRTILYNHQSENLTLEDVAAKLGNTVPESFAEVLGVPVEIPSNSSEGFNNLVVSHVMDRIRSYLCCDPDDLTEGYMEQIFDLYKINTMVSECMVMIKEHVITMDKHHLQNTAKEFIPPLVWDFTRRNLHTKSPPSAKNEEKFKQKPKKKGVMRTIKTFISKHILKNSAPPLDYLPENADTENLQKDVLEDLKTDWQSKLNSGIGESIPGDKLSEVGSVKSSENDKNGDEFIQVKSSKNNVDIIQMKPQEQFTHIPSQEIMPEVEPSEATSVKNFKSTNNLSGIIHVKPCNPQQQFTEIVSVEDNVQEDELLDAACMDESDDEISEIPLANNLIQPQICNKTPRECFVAEEDSTEDPNRENFQPQQQFSYTTPVEDFVPETEHLEVTPSEVLAPKENPAELSQVEDFKSEQLPSEATCVKDMVPQKIDPLTPLEKCDQGADVLRESNKTYISLLWGVLMSRAIQKSELNCYSPKNYQLTHKRLFDQICIALARKDIHIHRDSLSKHNKKIFSGLCKKLDCPDELLLSLMFLNFPETDSEIVSSFIKQVSKLQNKPRSFKEALAHLGRPILKLITKKEMHCEESTQISEHWHGESGKTPSETPEFSGISAAGDNSPKDTAQSSHIQENVFKKAARPVLHDPEYYAMLEEKMKAATLRQERRMAVQILVTKLICKIIKRSAKCIPQSECDEIIERLSKQIWDEVEGIIEEMSPKKIERLNRAIFVDLSKEHLNSDMLSLLRSMFYCTPTEHTYYSCKQCSVALKAKRCSSLCCDRVHPHCRLYSSGEPATQFCNSPLGGYRESEVSLAAKLN</sequence>
<dbReference type="Proteomes" id="UP001311232">
    <property type="component" value="Unassembled WGS sequence"/>
</dbReference>
<reference evidence="2 3" key="1">
    <citation type="submission" date="2021-06" db="EMBL/GenBank/DDBJ databases">
        <authorList>
            <person name="Palmer J.M."/>
        </authorList>
    </citation>
    <scope>NUCLEOTIDE SEQUENCE [LARGE SCALE GENOMIC DNA]</scope>
    <source>
        <strain evidence="2 3">MEX-2019</strain>
        <tissue evidence="2">Muscle</tissue>
    </source>
</reference>
<feature type="region of interest" description="Disordered" evidence="1">
    <location>
        <begin position="645"/>
        <end position="685"/>
    </location>
</feature>
<organism evidence="2 3">
    <name type="scientific">Crenichthys baileyi</name>
    <name type="common">White River springfish</name>
    <dbReference type="NCBI Taxonomy" id="28760"/>
    <lineage>
        <taxon>Eukaryota</taxon>
        <taxon>Metazoa</taxon>
        <taxon>Chordata</taxon>
        <taxon>Craniata</taxon>
        <taxon>Vertebrata</taxon>
        <taxon>Euteleostomi</taxon>
        <taxon>Actinopterygii</taxon>
        <taxon>Neopterygii</taxon>
        <taxon>Teleostei</taxon>
        <taxon>Neoteleostei</taxon>
        <taxon>Acanthomorphata</taxon>
        <taxon>Ovalentaria</taxon>
        <taxon>Atherinomorphae</taxon>
        <taxon>Cyprinodontiformes</taxon>
        <taxon>Goodeidae</taxon>
        <taxon>Crenichthys</taxon>
    </lineage>
</organism>
<keyword evidence="3" id="KW-1185">Reference proteome</keyword>
<accession>A0AAV9RLS5</accession>
<feature type="region of interest" description="Disordered" evidence="1">
    <location>
        <begin position="269"/>
        <end position="288"/>
    </location>
</feature>
<evidence type="ECO:0000313" key="2">
    <source>
        <dbReference type="EMBL" id="KAK5609947.1"/>
    </source>
</evidence>
<evidence type="ECO:0000256" key="1">
    <source>
        <dbReference type="SAM" id="MobiDB-lite"/>
    </source>
</evidence>
<proteinExistence type="predicted"/>
<gene>
    <name evidence="2" type="ORF">CRENBAI_007752</name>
</gene>
<name>A0AAV9RLS5_9TELE</name>
<evidence type="ECO:0000313" key="3">
    <source>
        <dbReference type="Proteomes" id="UP001311232"/>
    </source>
</evidence>
<comment type="caution">
    <text evidence="2">The sequence shown here is derived from an EMBL/GenBank/DDBJ whole genome shotgun (WGS) entry which is preliminary data.</text>
</comment>